<keyword evidence="6" id="KW-0378">Hydrolase</keyword>
<dbReference type="EMBL" id="JAAAHY010000024">
    <property type="protein sequence ID" value="KAF9968378.1"/>
    <property type="molecule type" value="Genomic_DNA"/>
</dbReference>
<feature type="compositionally biased region" description="Low complexity" evidence="8">
    <location>
        <begin position="976"/>
        <end position="991"/>
    </location>
</feature>
<evidence type="ECO:0000256" key="3">
    <source>
        <dbReference type="ARBA" id="ARBA00012759"/>
    </source>
</evidence>
<feature type="compositionally biased region" description="Acidic residues" evidence="8">
    <location>
        <begin position="1487"/>
        <end position="1497"/>
    </location>
</feature>
<dbReference type="PANTHER" id="PTHR21646:SF24">
    <property type="entry name" value="UBIQUITIN CARBOXYL-TERMINAL HYDROLASE"/>
    <property type="match status" value="1"/>
</dbReference>
<gene>
    <name evidence="11" type="primary">UBP12</name>
    <name evidence="11" type="ORF">BGZ70_004538</name>
</gene>
<sequence length="1513" mass="166202">MSPDSSMHSDSDASSPYSHPEQQQQQQRQQHHQQQHHHHQHTSSLAATTQDPADAAGTAAPPFSSTSLPPIAPSHPTHASPAPSSAIASGLSTTPHKRGREPSSMTDPIEAARYTPPREMFRHSSAVTDSDDLISLPSEDSLLESELDLQMETSSHIRHEPSQNMANGYPADSELDNLGQQLSIHSPEKSVHAPMDQERALFGRNSPRHGSGAERDASDSEHGDENQGQEQDQELQSPPPPYDQQHSTIMSLKHTRLEEGDPWFLVNNLWFANFRKYCTKMSRGGEAEHPGQIDNSLLLSGDSLKPDVQNAVTLLPQEAWELLVSWYGTMTAPIQRYVINTGSSIAPNLMVDFYPPVFNLYRVVETGSASNMMFAMNEPDTLEVPRSTKFGDLKSALLSRMGATNSGAARLWAIPTHATLSIVGNTIEADVIMPSGATCLEGVDEEAAVAEVPELTHCKDLALELEIDGAYPVMYQPSMPTLEPSVSFALPRNMHGSRSIAMASQGQAVNGLCGLSNLGNTCFMNSALQCLSNTPDLTRYFLAGAWRDELNLDNPLGMEGEVARAYANLMDKVWKGTSSVFSPREFKMTIGRFAPSFTGYHQHDSQELLAFLLDGLHEDLNRIIKKPYTEVPDSNGRPDEEVASDCWEIHKARNDSIIVDLFQGQYKSTLVCPECEKVSVTFDPFMYLSLPLPINKKWVGTVTYVPYDPRAPVVDIRLQLPKGSTQRQLKERIAEMMGTQANQLFSAEVFSHRFYKSHDNADAVDELGESDKNFVYEFPIPDFLNAPDHVVFPVFSMMEPTATYGRPATCGHPMMVCVTKEEALNPDAVYRAIAHQASRYTTMDLFEDDSLGEENGPEIAVEDEDGQDDMDTRADTSAERLPKSGLFQMSVYSPPVVPPPRYHHRSMSRATLYAPSTVPSLSEMEDMYLRVAPKESETMQELGSFTAYTSNSNGTLLDDDDSDIQQDNTVFVRAGSPSTPSDSSRSSSRPRAPLPDEDELSEEDDPATLKLGPKFGKEVVPQFEQVHVSEPAVRPGEMVYCIWDRSMETAICMPERRYRSMSSYRSMDEEENQESADKALWDERGPLVMDPALAEELSTAKKGKKTITLEDCLNEYTREEQLGEEDLWYCPSCKKHQQATKKLDIWRLPDILVVHLKRFSHTRAWRDKIDALVDFPIHGLDLSGKALKEEDREANVYDLFGVSNHMGGLGGGHYTAYAKNEKLDQWYNFDDSHVSPVANVESIKSPSAYLLFYRRRNAVVREYEQRAAEEVPTVGSSTDTHGGYMLSMGGRSLRESKTDDEEEYGWGNPPAGPFQDMQTIHGMDDSDADDLPSYSPMIGPSEMAGSSSSSFTGGPTFMGGPSHGKMRLVDEDEDADAEDSGTTAILSTYDDDSRDTVLGHSPDLSTCASDGSNPGTANVSPALAPSSSISGYPLLGQPLLSGISQEGGRIDDSDAMEDAGEGSTGGAMYAYGGVGTGAGIPTPTPEGGDETEGDEGERDGVNLVGWQETSSSG</sequence>
<feature type="domain" description="DUSP" evidence="10">
    <location>
        <begin position="240"/>
        <end position="339"/>
    </location>
</feature>
<feature type="compositionally biased region" description="Low complexity" evidence="8">
    <location>
        <begin position="46"/>
        <end position="62"/>
    </location>
</feature>
<feature type="compositionally biased region" description="Basic and acidic residues" evidence="8">
    <location>
        <begin position="211"/>
        <end position="225"/>
    </location>
</feature>
<feature type="compositionally biased region" description="Low complexity" evidence="8">
    <location>
        <begin position="1"/>
        <end position="28"/>
    </location>
</feature>
<feature type="domain" description="USP" evidence="9">
    <location>
        <begin position="513"/>
        <end position="1256"/>
    </location>
</feature>
<evidence type="ECO:0000256" key="2">
    <source>
        <dbReference type="ARBA" id="ARBA00009085"/>
    </source>
</evidence>
<proteinExistence type="inferred from homology"/>
<accession>A0A9P6JEL1</accession>
<evidence type="ECO:0000256" key="8">
    <source>
        <dbReference type="SAM" id="MobiDB-lite"/>
    </source>
</evidence>
<organism evidence="11 12">
    <name type="scientific">Mortierella alpina</name>
    <name type="common">Oleaginous fungus</name>
    <name type="synonym">Mortierella renispora</name>
    <dbReference type="NCBI Taxonomy" id="64518"/>
    <lineage>
        <taxon>Eukaryota</taxon>
        <taxon>Fungi</taxon>
        <taxon>Fungi incertae sedis</taxon>
        <taxon>Mucoromycota</taxon>
        <taxon>Mortierellomycotina</taxon>
        <taxon>Mortierellomycetes</taxon>
        <taxon>Mortierellales</taxon>
        <taxon>Mortierellaceae</taxon>
        <taxon>Mortierella</taxon>
    </lineage>
</organism>
<feature type="region of interest" description="Disordered" evidence="8">
    <location>
        <begin position="971"/>
        <end position="1013"/>
    </location>
</feature>
<feature type="region of interest" description="Disordered" evidence="8">
    <location>
        <begin position="1"/>
        <end position="175"/>
    </location>
</feature>
<feature type="region of interest" description="Disordered" evidence="8">
    <location>
        <begin position="202"/>
        <end position="246"/>
    </location>
</feature>
<dbReference type="PROSITE" id="PS51283">
    <property type="entry name" value="DUSP"/>
    <property type="match status" value="1"/>
</dbReference>
<feature type="compositionally biased region" description="Basic residues" evidence="8">
    <location>
        <begin position="29"/>
        <end position="41"/>
    </location>
</feature>
<evidence type="ECO:0000256" key="4">
    <source>
        <dbReference type="ARBA" id="ARBA00022670"/>
    </source>
</evidence>
<feature type="region of interest" description="Disordered" evidence="8">
    <location>
        <begin position="1443"/>
        <end position="1513"/>
    </location>
</feature>
<protein>
    <recommendedName>
        <fullName evidence="3">ubiquitinyl hydrolase 1</fullName>
        <ecNumber evidence="3">3.4.19.12</ecNumber>
    </recommendedName>
</protein>
<keyword evidence="4" id="KW-0645">Protease</keyword>
<dbReference type="InterPro" id="IPR006615">
    <property type="entry name" value="Pept_C19_DUSP"/>
</dbReference>
<feature type="compositionally biased region" description="Acidic residues" evidence="8">
    <location>
        <begin position="850"/>
        <end position="869"/>
    </location>
</feature>
<evidence type="ECO:0000259" key="9">
    <source>
        <dbReference type="PROSITE" id="PS50235"/>
    </source>
</evidence>
<evidence type="ECO:0000256" key="1">
    <source>
        <dbReference type="ARBA" id="ARBA00000707"/>
    </source>
</evidence>
<comment type="similarity">
    <text evidence="2">Belongs to the peptidase C19 family.</text>
</comment>
<feature type="region of interest" description="Disordered" evidence="8">
    <location>
        <begin position="1392"/>
        <end position="1424"/>
    </location>
</feature>
<dbReference type="PROSITE" id="PS00972">
    <property type="entry name" value="USP_1"/>
    <property type="match status" value="1"/>
</dbReference>
<dbReference type="GO" id="GO:0006508">
    <property type="term" value="P:proteolysis"/>
    <property type="evidence" value="ECO:0007669"/>
    <property type="project" value="UniProtKB-KW"/>
</dbReference>
<dbReference type="Pfam" id="PF00443">
    <property type="entry name" value="UCH"/>
    <property type="match status" value="1"/>
</dbReference>
<evidence type="ECO:0000256" key="7">
    <source>
        <dbReference type="ARBA" id="ARBA00022807"/>
    </source>
</evidence>
<dbReference type="PROSITE" id="PS00973">
    <property type="entry name" value="USP_2"/>
    <property type="match status" value="1"/>
</dbReference>
<dbReference type="InterPro" id="IPR035927">
    <property type="entry name" value="DUSP-like_sf"/>
</dbReference>
<comment type="caution">
    <text evidence="11">The sequence shown here is derived from an EMBL/GenBank/DDBJ whole genome shotgun (WGS) entry which is preliminary data.</text>
</comment>
<keyword evidence="12" id="KW-1185">Reference proteome</keyword>
<dbReference type="SUPFAM" id="SSF143791">
    <property type="entry name" value="DUSP-like"/>
    <property type="match status" value="1"/>
</dbReference>
<dbReference type="InterPro" id="IPR018200">
    <property type="entry name" value="USP_CS"/>
</dbReference>
<dbReference type="Gene3D" id="3.30.2230.10">
    <property type="entry name" value="DUSP-like"/>
    <property type="match status" value="1"/>
</dbReference>
<dbReference type="SMART" id="SM00695">
    <property type="entry name" value="DUSP"/>
    <property type="match status" value="1"/>
</dbReference>
<evidence type="ECO:0000313" key="12">
    <source>
        <dbReference type="Proteomes" id="UP000738359"/>
    </source>
</evidence>
<feature type="compositionally biased region" description="Acidic residues" evidence="8">
    <location>
        <begin position="995"/>
        <end position="1006"/>
    </location>
</feature>
<dbReference type="PROSITE" id="PS50235">
    <property type="entry name" value="USP_3"/>
    <property type="match status" value="1"/>
</dbReference>
<dbReference type="OrthoDB" id="292964at2759"/>
<feature type="compositionally biased region" description="Low complexity" evidence="8">
    <location>
        <begin position="74"/>
        <end position="89"/>
    </location>
</feature>
<feature type="compositionally biased region" description="Polar residues" evidence="8">
    <location>
        <begin position="1403"/>
        <end position="1424"/>
    </location>
</feature>
<dbReference type="Pfam" id="PF06337">
    <property type="entry name" value="DUSP"/>
    <property type="match status" value="1"/>
</dbReference>
<feature type="region of interest" description="Disordered" evidence="8">
    <location>
        <begin position="850"/>
        <end position="872"/>
    </location>
</feature>
<dbReference type="EC" id="3.4.19.12" evidence="3"/>
<name>A0A9P6JEL1_MORAP</name>
<dbReference type="CDD" id="cd02674">
    <property type="entry name" value="Peptidase_C19R"/>
    <property type="match status" value="1"/>
</dbReference>
<dbReference type="PANTHER" id="PTHR21646">
    <property type="entry name" value="UBIQUITIN CARBOXYL-TERMINAL HYDROLASE"/>
    <property type="match status" value="1"/>
</dbReference>
<comment type="catalytic activity">
    <reaction evidence="1">
        <text>Thiol-dependent hydrolysis of ester, thioester, amide, peptide and isopeptide bonds formed by the C-terminal Gly of ubiquitin (a 76-residue protein attached to proteins as an intracellular targeting signal).</text>
        <dbReference type="EC" id="3.4.19.12"/>
    </reaction>
</comment>
<reference evidence="11" key="1">
    <citation type="journal article" date="2020" name="Fungal Divers.">
        <title>Resolving the Mortierellaceae phylogeny through synthesis of multi-gene phylogenetics and phylogenomics.</title>
        <authorList>
            <person name="Vandepol N."/>
            <person name="Liber J."/>
            <person name="Desiro A."/>
            <person name="Na H."/>
            <person name="Kennedy M."/>
            <person name="Barry K."/>
            <person name="Grigoriev I.V."/>
            <person name="Miller A.N."/>
            <person name="O'Donnell K."/>
            <person name="Stajich J.E."/>
            <person name="Bonito G."/>
        </authorList>
    </citation>
    <scope>NUCLEOTIDE SEQUENCE</scope>
    <source>
        <strain evidence="11">CK1249</strain>
    </source>
</reference>
<dbReference type="GO" id="GO:0004843">
    <property type="term" value="F:cysteine-type deubiquitinase activity"/>
    <property type="evidence" value="ECO:0007669"/>
    <property type="project" value="UniProtKB-EC"/>
</dbReference>
<dbReference type="InterPro" id="IPR050185">
    <property type="entry name" value="Ub_carboxyl-term_hydrolase"/>
</dbReference>
<dbReference type="InterPro" id="IPR038765">
    <property type="entry name" value="Papain-like_cys_pep_sf"/>
</dbReference>
<evidence type="ECO:0000259" key="10">
    <source>
        <dbReference type="PROSITE" id="PS51283"/>
    </source>
</evidence>
<evidence type="ECO:0000256" key="6">
    <source>
        <dbReference type="ARBA" id="ARBA00022801"/>
    </source>
</evidence>
<dbReference type="InterPro" id="IPR028889">
    <property type="entry name" value="USP"/>
</dbReference>
<dbReference type="Proteomes" id="UP000738359">
    <property type="component" value="Unassembled WGS sequence"/>
</dbReference>
<dbReference type="SUPFAM" id="SSF54001">
    <property type="entry name" value="Cysteine proteinases"/>
    <property type="match status" value="1"/>
</dbReference>
<dbReference type="Gene3D" id="3.90.70.10">
    <property type="entry name" value="Cysteine proteinases"/>
    <property type="match status" value="2"/>
</dbReference>
<keyword evidence="7" id="KW-0788">Thiol protease</keyword>
<dbReference type="InterPro" id="IPR001394">
    <property type="entry name" value="Peptidase_C19_UCH"/>
</dbReference>
<dbReference type="GO" id="GO:0016579">
    <property type="term" value="P:protein deubiquitination"/>
    <property type="evidence" value="ECO:0007669"/>
    <property type="project" value="InterPro"/>
</dbReference>
<keyword evidence="5" id="KW-0833">Ubl conjugation pathway</keyword>
<evidence type="ECO:0000313" key="11">
    <source>
        <dbReference type="EMBL" id="KAF9968378.1"/>
    </source>
</evidence>
<evidence type="ECO:0000256" key="5">
    <source>
        <dbReference type="ARBA" id="ARBA00022786"/>
    </source>
</evidence>